<dbReference type="SUPFAM" id="SSF53659">
    <property type="entry name" value="Isocitrate/Isopropylmalate dehydrogenase-like"/>
    <property type="match status" value="1"/>
</dbReference>
<evidence type="ECO:0000256" key="7">
    <source>
        <dbReference type="ARBA" id="ARBA00023027"/>
    </source>
</evidence>
<accession>A0A5J4YS11</accession>
<keyword evidence="7" id="KW-0520">NAD</keyword>
<keyword evidence="2" id="KW-0432">Leucine biosynthesis</keyword>
<organism evidence="10 11">
    <name type="scientific">Porphyridium purpureum</name>
    <name type="common">Red alga</name>
    <name type="synonym">Porphyridium cruentum</name>
    <dbReference type="NCBI Taxonomy" id="35688"/>
    <lineage>
        <taxon>Eukaryota</taxon>
        <taxon>Rhodophyta</taxon>
        <taxon>Bangiophyceae</taxon>
        <taxon>Porphyridiales</taxon>
        <taxon>Porphyridiaceae</taxon>
        <taxon>Porphyridium</taxon>
    </lineage>
</organism>
<dbReference type="Proteomes" id="UP000324585">
    <property type="component" value="Unassembled WGS sequence"/>
</dbReference>
<dbReference type="GO" id="GO:0046872">
    <property type="term" value="F:metal ion binding"/>
    <property type="evidence" value="ECO:0007669"/>
    <property type="project" value="UniProtKB-KW"/>
</dbReference>
<dbReference type="GO" id="GO:0003862">
    <property type="term" value="F:3-isopropylmalate dehydrogenase activity"/>
    <property type="evidence" value="ECO:0007669"/>
    <property type="project" value="InterPro"/>
</dbReference>
<dbReference type="Pfam" id="PF00180">
    <property type="entry name" value="Iso_dh"/>
    <property type="match status" value="1"/>
</dbReference>
<name>A0A5J4YS11_PORPP</name>
<keyword evidence="11" id="KW-1185">Reference proteome</keyword>
<keyword evidence="4" id="KW-0479">Metal-binding</keyword>
<evidence type="ECO:0000259" key="9">
    <source>
        <dbReference type="SMART" id="SM01329"/>
    </source>
</evidence>
<keyword evidence="3" id="KW-0028">Amino-acid biosynthesis</keyword>
<dbReference type="AlphaFoldDB" id="A0A5J4YS11"/>
<evidence type="ECO:0000256" key="1">
    <source>
        <dbReference type="ARBA" id="ARBA00007769"/>
    </source>
</evidence>
<dbReference type="PANTHER" id="PTHR42979">
    <property type="entry name" value="3-ISOPROPYLMALATE DEHYDROGENASE"/>
    <property type="match status" value="1"/>
</dbReference>
<keyword evidence="8" id="KW-0100">Branched-chain amino acid biosynthesis</keyword>
<evidence type="ECO:0000256" key="4">
    <source>
        <dbReference type="ARBA" id="ARBA00022723"/>
    </source>
</evidence>
<dbReference type="InterPro" id="IPR024084">
    <property type="entry name" value="IsoPropMal-DH-like_dom"/>
</dbReference>
<dbReference type="OrthoDB" id="10261637at2759"/>
<evidence type="ECO:0000256" key="3">
    <source>
        <dbReference type="ARBA" id="ARBA00022605"/>
    </source>
</evidence>
<comment type="caution">
    <text evidence="10">The sequence shown here is derived from an EMBL/GenBank/DDBJ whole genome shotgun (WGS) entry which is preliminary data.</text>
</comment>
<keyword evidence="6" id="KW-0560">Oxidoreductase</keyword>
<evidence type="ECO:0000256" key="8">
    <source>
        <dbReference type="ARBA" id="ARBA00023304"/>
    </source>
</evidence>
<dbReference type="GO" id="GO:0005829">
    <property type="term" value="C:cytosol"/>
    <property type="evidence" value="ECO:0007669"/>
    <property type="project" value="TreeGrafter"/>
</dbReference>
<protein>
    <submittedName>
        <fullName evidence="10">3-isopropylmalate dehydrogenase</fullName>
    </submittedName>
</protein>
<proteinExistence type="inferred from homology"/>
<evidence type="ECO:0000313" key="10">
    <source>
        <dbReference type="EMBL" id="KAA8493622.1"/>
    </source>
</evidence>
<dbReference type="Gene3D" id="3.40.718.10">
    <property type="entry name" value="Isopropylmalate Dehydrogenase"/>
    <property type="match status" value="1"/>
</dbReference>
<dbReference type="OMA" id="YRIMEIA"/>
<gene>
    <name evidence="10" type="ORF">FVE85_4759</name>
</gene>
<sequence>MSAFVPTVPCDVRGNLLTCRSRAAPQRARSAATSRSSACVVTMSDIKGSSDKPYKIAVLPGDGAGPVVTDAAVKVLKAVSKYTDIKFEFTEGLYGEKALEQTGSLVPEDTIALCRGSDAVLRGYQGKSRFTPEHAQGNLSAHTILKEKLGLFVQLRPVKVFDPLVSSSPIREDLVRGTDIMIVREVSGGALPYTDTSLVNAEEAKSQFSYTRQQVSNIADVALEIAERRSGRVLNVDKADSMNVSRFWRTALHEEFKKKLGSDRRDILLEDMFVDDFCRELVLHPARFDLIVTSNLFGDILSEVASGISGGMRLSPSAWLSGSGPGVYGPADLFNLSAYPRGSQEMPVEGKIFSNPIASIRAASMMLRYSLEEPAAADLIQIALTRVLKEVIPADAPKSIKYIRKVSCDEFADEMADAFELLRNTDLMCDPEVCGE</sequence>
<evidence type="ECO:0000256" key="6">
    <source>
        <dbReference type="ARBA" id="ARBA00023002"/>
    </source>
</evidence>
<feature type="domain" description="Isopropylmalate dehydrogenase-like" evidence="9">
    <location>
        <begin position="55"/>
        <end position="415"/>
    </location>
</feature>
<comment type="similarity">
    <text evidence="1">Belongs to the isocitrate and isopropylmalate dehydrogenases family.</text>
</comment>
<dbReference type="SMART" id="SM01329">
    <property type="entry name" value="Iso_dh"/>
    <property type="match status" value="1"/>
</dbReference>
<keyword evidence="5" id="KW-0460">Magnesium</keyword>
<evidence type="ECO:0000256" key="5">
    <source>
        <dbReference type="ARBA" id="ARBA00022842"/>
    </source>
</evidence>
<dbReference type="EMBL" id="VRMN01000006">
    <property type="protein sequence ID" value="KAA8493622.1"/>
    <property type="molecule type" value="Genomic_DNA"/>
</dbReference>
<dbReference type="PANTHER" id="PTHR42979:SF1">
    <property type="entry name" value="3-ISOPROPYLMALATE DEHYDROGENASE"/>
    <property type="match status" value="1"/>
</dbReference>
<evidence type="ECO:0000313" key="11">
    <source>
        <dbReference type="Proteomes" id="UP000324585"/>
    </source>
</evidence>
<dbReference type="InterPro" id="IPR004429">
    <property type="entry name" value="Isopropylmalate_DH"/>
</dbReference>
<dbReference type="GO" id="GO:0009098">
    <property type="term" value="P:L-leucine biosynthetic process"/>
    <property type="evidence" value="ECO:0007669"/>
    <property type="project" value="UniProtKB-KW"/>
</dbReference>
<evidence type="ECO:0000256" key="2">
    <source>
        <dbReference type="ARBA" id="ARBA00022430"/>
    </source>
</evidence>
<reference evidence="11" key="1">
    <citation type="journal article" date="2019" name="Nat. Commun.">
        <title>Expansion of phycobilisome linker gene families in mesophilic red algae.</title>
        <authorList>
            <person name="Lee J."/>
            <person name="Kim D."/>
            <person name="Bhattacharya D."/>
            <person name="Yoon H.S."/>
        </authorList>
    </citation>
    <scope>NUCLEOTIDE SEQUENCE [LARGE SCALE GENOMIC DNA]</scope>
    <source>
        <strain evidence="11">CCMP 1328</strain>
    </source>
</reference>